<organism evidence="2 3">
    <name type="scientific">Dorea formicigenerans</name>
    <dbReference type="NCBI Taxonomy" id="39486"/>
    <lineage>
        <taxon>Bacteria</taxon>
        <taxon>Bacillati</taxon>
        <taxon>Bacillota</taxon>
        <taxon>Clostridia</taxon>
        <taxon>Lachnospirales</taxon>
        <taxon>Lachnospiraceae</taxon>
        <taxon>Dorea</taxon>
    </lineage>
</organism>
<dbReference type="AlphaFoldDB" id="A0A412F5D2"/>
<comment type="caution">
    <text evidence="2">The sequence shown here is derived from an EMBL/GenBank/DDBJ whole genome shotgun (WGS) entry which is preliminary data.</text>
</comment>
<accession>A0A412F5D2</accession>
<evidence type="ECO:0000313" key="3">
    <source>
        <dbReference type="Proteomes" id="UP000283652"/>
    </source>
</evidence>
<proteinExistence type="predicted"/>
<dbReference type="CDD" id="cd09911">
    <property type="entry name" value="Lin0431_like"/>
    <property type="match status" value="1"/>
</dbReference>
<dbReference type="EMBL" id="QRUK01000003">
    <property type="protein sequence ID" value="RGR60797.1"/>
    <property type="molecule type" value="Genomic_DNA"/>
</dbReference>
<keyword evidence="1" id="KW-0472">Membrane</keyword>
<gene>
    <name evidence="2" type="ORF">DWY33_03395</name>
</gene>
<feature type="transmembrane region" description="Helical" evidence="1">
    <location>
        <begin position="21"/>
        <end position="42"/>
    </location>
</feature>
<evidence type="ECO:0000256" key="1">
    <source>
        <dbReference type="SAM" id="Phobius"/>
    </source>
</evidence>
<reference evidence="2 3" key="1">
    <citation type="submission" date="2018-08" db="EMBL/GenBank/DDBJ databases">
        <title>A genome reference for cultivated species of the human gut microbiota.</title>
        <authorList>
            <person name="Zou Y."/>
            <person name="Xue W."/>
            <person name="Luo G."/>
        </authorList>
    </citation>
    <scope>NUCLEOTIDE SEQUENCE [LARGE SCALE GENOMIC DNA]</scope>
    <source>
        <strain evidence="2 3">AF25-11</strain>
    </source>
</reference>
<name>A0A412F5D2_9FIRM</name>
<keyword evidence="1" id="KW-0812">Transmembrane</keyword>
<dbReference type="Proteomes" id="UP000283652">
    <property type="component" value="Unassembled WGS sequence"/>
</dbReference>
<keyword evidence="1" id="KW-1133">Transmembrane helix</keyword>
<evidence type="ECO:0000313" key="2">
    <source>
        <dbReference type="EMBL" id="RGR60797.1"/>
    </source>
</evidence>
<dbReference type="Pfam" id="PF07009">
    <property type="entry name" value="NusG_II"/>
    <property type="match status" value="1"/>
</dbReference>
<dbReference type="InterPro" id="IPR038690">
    <property type="entry name" value="NusG_2_sf"/>
</dbReference>
<dbReference type="Gene3D" id="2.60.320.10">
    <property type="entry name" value="N-utilization substance G protein NusG, insert domain"/>
    <property type="match status" value="1"/>
</dbReference>
<protein>
    <submittedName>
        <fullName evidence="2">NusG domain II-containing protein</fullName>
    </submittedName>
</protein>
<sequence>MEFNRIHTRKDMCMLKKRKKDLIFIFSILIFAVFLLLIQRVYGNAQGEADMVKITVDQKLYGTYDLNKNQTITIQNDLGINTIQIQNKDVWMEEADCPDGYCKEQGHISKNKQTIVCLPHKLVVEISDVSEKSESDSVDIIAN</sequence>